<dbReference type="NCBIfam" id="TIGR02837">
    <property type="entry name" value="spore_II_R"/>
    <property type="match status" value="1"/>
</dbReference>
<sequence length="222" mass="25830">MKKLIMLLVVALVISFFPVPTFSGDQKEEKLDVTVIPDDAIRLRILANSDDEKDQQVKRQIRDAVNEEVTKWVEEMADIEKARNLIESRLPEIDEIVKNELQKLDLEISHTVDYDDSVEFPTKLYGDYLYPAGKYEAILITLGEGKGANWWCVVFPPLCFLDFSFGTTVEDHEQEKEAEDKEAQKDQQVTDKESSNSNKESEEKQEDDEEIKFQFFFMTWFN</sequence>
<name>A0A368YCQ1_9BACI</name>
<keyword evidence="2" id="KW-0732">Signal</keyword>
<feature type="chain" id="PRO_5038524942" evidence="2">
    <location>
        <begin position="24"/>
        <end position="222"/>
    </location>
</feature>
<keyword evidence="4" id="KW-1185">Reference proteome</keyword>
<dbReference type="InterPro" id="IPR014202">
    <property type="entry name" value="Spore_II_R"/>
</dbReference>
<dbReference type="OrthoDB" id="9793324at2"/>
<protein>
    <submittedName>
        <fullName evidence="3">Stage II sporulation protein R</fullName>
    </submittedName>
</protein>
<dbReference type="EMBL" id="QPJJ01000001">
    <property type="protein sequence ID" value="RCW77449.1"/>
    <property type="molecule type" value="Genomic_DNA"/>
</dbReference>
<evidence type="ECO:0000313" key="3">
    <source>
        <dbReference type="EMBL" id="RCW77449.1"/>
    </source>
</evidence>
<evidence type="ECO:0000313" key="4">
    <source>
        <dbReference type="Proteomes" id="UP000252585"/>
    </source>
</evidence>
<evidence type="ECO:0000256" key="2">
    <source>
        <dbReference type="SAM" id="SignalP"/>
    </source>
</evidence>
<dbReference type="AlphaFoldDB" id="A0A368YCQ1"/>
<proteinExistence type="predicted"/>
<dbReference type="Proteomes" id="UP000252585">
    <property type="component" value="Unassembled WGS sequence"/>
</dbReference>
<accession>A0A368YCQ1</accession>
<comment type="caution">
    <text evidence="3">The sequence shown here is derived from an EMBL/GenBank/DDBJ whole genome shotgun (WGS) entry which is preliminary data.</text>
</comment>
<feature type="compositionally biased region" description="Basic and acidic residues" evidence="1">
    <location>
        <begin position="171"/>
        <end position="202"/>
    </location>
</feature>
<dbReference type="RefSeq" id="WP_114351376.1">
    <property type="nucleotide sequence ID" value="NZ_QPJJ01000001.1"/>
</dbReference>
<feature type="signal peptide" evidence="2">
    <location>
        <begin position="1"/>
        <end position="23"/>
    </location>
</feature>
<gene>
    <name evidence="3" type="ORF">DFR57_101323</name>
</gene>
<evidence type="ECO:0000256" key="1">
    <source>
        <dbReference type="SAM" id="MobiDB-lite"/>
    </source>
</evidence>
<reference evidence="3 4" key="1">
    <citation type="submission" date="2018-07" db="EMBL/GenBank/DDBJ databases">
        <title>Genomic Encyclopedia of Type Strains, Phase IV (KMG-IV): sequencing the most valuable type-strain genomes for metagenomic binning, comparative biology and taxonomic classification.</title>
        <authorList>
            <person name="Goeker M."/>
        </authorList>
    </citation>
    <scope>NUCLEOTIDE SEQUENCE [LARGE SCALE GENOMIC DNA]</scope>
    <source>
        <strain evidence="3 4">DSM 27696</strain>
    </source>
</reference>
<feature type="region of interest" description="Disordered" evidence="1">
    <location>
        <begin position="171"/>
        <end position="210"/>
    </location>
</feature>
<organism evidence="3 4">
    <name type="scientific">Saliterribacillus persicus</name>
    <dbReference type="NCBI Taxonomy" id="930114"/>
    <lineage>
        <taxon>Bacteria</taxon>
        <taxon>Bacillati</taxon>
        <taxon>Bacillota</taxon>
        <taxon>Bacilli</taxon>
        <taxon>Bacillales</taxon>
        <taxon>Bacillaceae</taxon>
        <taxon>Saliterribacillus</taxon>
    </lineage>
</organism>
<dbReference type="Pfam" id="PF09551">
    <property type="entry name" value="Spore_II_R"/>
    <property type="match status" value="1"/>
</dbReference>